<dbReference type="Proteomes" id="UP000198771">
    <property type="component" value="Unassembled WGS sequence"/>
</dbReference>
<evidence type="ECO:0000256" key="9">
    <source>
        <dbReference type="RuleBase" id="RU361160"/>
    </source>
</evidence>
<feature type="domain" description="Glyceraldehyde 3-phosphate dehydrogenase NAD(P) binding" evidence="10">
    <location>
        <begin position="3"/>
        <end position="151"/>
    </location>
</feature>
<dbReference type="PANTHER" id="PTHR43148">
    <property type="entry name" value="GLYCERALDEHYDE-3-PHOSPHATE DEHYDROGENASE 2"/>
    <property type="match status" value="1"/>
</dbReference>
<dbReference type="RefSeq" id="WP_092119754.1">
    <property type="nucleotide sequence ID" value="NZ_FMXO01000008.1"/>
</dbReference>
<evidence type="ECO:0000256" key="3">
    <source>
        <dbReference type="ARBA" id="ARBA00023002"/>
    </source>
</evidence>
<keyword evidence="6" id="KW-0520">NAD</keyword>
<dbReference type="Pfam" id="PF00044">
    <property type="entry name" value="Gp_dh_N"/>
    <property type="match status" value="1"/>
</dbReference>
<proteinExistence type="inferred from homology"/>
<evidence type="ECO:0000256" key="2">
    <source>
        <dbReference type="ARBA" id="ARBA00011881"/>
    </source>
</evidence>
<keyword evidence="12" id="KW-1185">Reference proteome</keyword>
<dbReference type="PRINTS" id="PR00078">
    <property type="entry name" value="G3PDHDRGNASE"/>
</dbReference>
<feature type="binding site" evidence="6">
    <location>
        <position position="119"/>
    </location>
    <ligand>
        <name>NAD(+)</name>
        <dbReference type="ChEBI" id="CHEBI:57540"/>
    </ligand>
</feature>
<evidence type="ECO:0000313" key="12">
    <source>
        <dbReference type="Proteomes" id="UP000198771"/>
    </source>
</evidence>
<comment type="similarity">
    <text evidence="1 8">Belongs to the glyceraldehyde-3-phosphate dehydrogenase family.</text>
</comment>
<evidence type="ECO:0000256" key="7">
    <source>
        <dbReference type="PIRSR" id="PIRSR000149-4"/>
    </source>
</evidence>
<dbReference type="GO" id="GO:0051287">
    <property type="term" value="F:NAD binding"/>
    <property type="evidence" value="ECO:0007669"/>
    <property type="project" value="InterPro"/>
</dbReference>
<name>A0A1G6CKR3_9BACT</name>
<evidence type="ECO:0000256" key="6">
    <source>
        <dbReference type="PIRSR" id="PIRSR000149-3"/>
    </source>
</evidence>
<keyword evidence="6" id="KW-0547">Nucleotide-binding</keyword>
<dbReference type="SUPFAM" id="SSF51735">
    <property type="entry name" value="NAD(P)-binding Rossmann-fold domains"/>
    <property type="match status" value="1"/>
</dbReference>
<dbReference type="AlphaFoldDB" id="A0A1G6CKR3"/>
<dbReference type="CDD" id="cd05214">
    <property type="entry name" value="GAPDH_I_N"/>
    <property type="match status" value="1"/>
</dbReference>
<dbReference type="SUPFAM" id="SSF55347">
    <property type="entry name" value="Glyceraldehyde-3-phosphate dehydrogenase-like, C-terminal domain"/>
    <property type="match status" value="1"/>
</dbReference>
<feature type="binding site" evidence="5">
    <location>
        <position position="233"/>
    </location>
    <ligand>
        <name>D-glyceraldehyde 3-phosphate</name>
        <dbReference type="ChEBI" id="CHEBI:59776"/>
    </ligand>
</feature>
<organism evidence="11 12">
    <name type="scientific">Desulfonatronum thiosulfatophilum</name>
    <dbReference type="NCBI Taxonomy" id="617002"/>
    <lineage>
        <taxon>Bacteria</taxon>
        <taxon>Pseudomonadati</taxon>
        <taxon>Thermodesulfobacteriota</taxon>
        <taxon>Desulfovibrionia</taxon>
        <taxon>Desulfovibrionales</taxon>
        <taxon>Desulfonatronaceae</taxon>
        <taxon>Desulfonatronum</taxon>
    </lineage>
</organism>
<feature type="site" description="Activates thiol group during catalysis" evidence="7">
    <location>
        <position position="178"/>
    </location>
</feature>
<dbReference type="SMART" id="SM00846">
    <property type="entry name" value="Gp_dh_N"/>
    <property type="match status" value="1"/>
</dbReference>
<dbReference type="FunFam" id="3.40.50.720:FF:000001">
    <property type="entry name" value="Glyceraldehyde-3-phosphate dehydrogenase"/>
    <property type="match status" value="1"/>
</dbReference>
<dbReference type="Gene3D" id="3.40.50.720">
    <property type="entry name" value="NAD(P)-binding Rossmann-like Domain"/>
    <property type="match status" value="1"/>
</dbReference>
<dbReference type="InterPro" id="IPR020830">
    <property type="entry name" value="GlycerAld_3-P_DH_AS"/>
</dbReference>
<dbReference type="EMBL" id="FMXO01000008">
    <property type="protein sequence ID" value="SDB33459.1"/>
    <property type="molecule type" value="Genomic_DNA"/>
</dbReference>
<dbReference type="Pfam" id="PF02800">
    <property type="entry name" value="Gp_dh_C"/>
    <property type="match status" value="1"/>
</dbReference>
<dbReference type="STRING" id="617002.SAMN05660653_01603"/>
<dbReference type="InterPro" id="IPR020829">
    <property type="entry name" value="GlycerAld_3-P_DH_cat"/>
</dbReference>
<feature type="binding site" evidence="5">
    <location>
        <position position="181"/>
    </location>
    <ligand>
        <name>D-glyceraldehyde 3-phosphate</name>
        <dbReference type="ChEBI" id="CHEBI:59776"/>
    </ligand>
</feature>
<gene>
    <name evidence="11" type="ORF">SAMN05660653_01603</name>
</gene>
<feature type="binding site" evidence="5">
    <location>
        <begin position="150"/>
        <end position="152"/>
    </location>
    <ligand>
        <name>D-glyceraldehyde 3-phosphate</name>
        <dbReference type="ChEBI" id="CHEBI:59776"/>
    </ligand>
</feature>
<dbReference type="InterPro" id="IPR036291">
    <property type="entry name" value="NAD(P)-bd_dom_sf"/>
</dbReference>
<dbReference type="InterPro" id="IPR020828">
    <property type="entry name" value="GlycerAld_3-P_DH_NAD(P)-bd"/>
</dbReference>
<evidence type="ECO:0000256" key="1">
    <source>
        <dbReference type="ARBA" id="ARBA00007406"/>
    </source>
</evidence>
<accession>A0A1G6CKR3</accession>
<evidence type="ECO:0000256" key="5">
    <source>
        <dbReference type="PIRSR" id="PIRSR000149-2"/>
    </source>
</evidence>
<dbReference type="PROSITE" id="PS00071">
    <property type="entry name" value="GAPDH"/>
    <property type="match status" value="1"/>
</dbReference>
<dbReference type="GO" id="GO:0016620">
    <property type="term" value="F:oxidoreductase activity, acting on the aldehyde or oxo group of donors, NAD or NADP as acceptor"/>
    <property type="evidence" value="ECO:0007669"/>
    <property type="project" value="InterPro"/>
</dbReference>
<dbReference type="EC" id="1.2.1.-" evidence="9"/>
<dbReference type="GO" id="GO:0050661">
    <property type="term" value="F:NADP binding"/>
    <property type="evidence" value="ECO:0007669"/>
    <property type="project" value="InterPro"/>
</dbReference>
<dbReference type="PIRSF" id="PIRSF000149">
    <property type="entry name" value="GAP_DH"/>
    <property type="match status" value="1"/>
</dbReference>
<dbReference type="GO" id="GO:0006006">
    <property type="term" value="P:glucose metabolic process"/>
    <property type="evidence" value="ECO:0007669"/>
    <property type="project" value="InterPro"/>
</dbReference>
<dbReference type="NCBIfam" id="TIGR01534">
    <property type="entry name" value="GAPDH-I"/>
    <property type="match status" value="1"/>
</dbReference>
<dbReference type="FunFam" id="3.30.360.10:FF:000002">
    <property type="entry name" value="Glyceraldehyde-3-phosphate dehydrogenase"/>
    <property type="match status" value="1"/>
</dbReference>
<dbReference type="OrthoDB" id="9803304at2"/>
<dbReference type="InterPro" id="IPR006424">
    <property type="entry name" value="Glyceraldehyde-3-P_DH_1"/>
</dbReference>
<feature type="binding site" evidence="5">
    <location>
        <begin position="210"/>
        <end position="211"/>
    </location>
    <ligand>
        <name>D-glyceraldehyde 3-phosphate</name>
        <dbReference type="ChEBI" id="CHEBI:59776"/>
    </ligand>
</feature>
<dbReference type="InterPro" id="IPR020831">
    <property type="entry name" value="GlycerAld/Erythrose_P_DH"/>
</dbReference>
<reference evidence="11 12" key="1">
    <citation type="submission" date="2016-10" db="EMBL/GenBank/DDBJ databases">
        <authorList>
            <person name="de Groot N.N."/>
        </authorList>
    </citation>
    <scope>NUCLEOTIDE SEQUENCE [LARGE SCALE GENOMIC DNA]</scope>
    <source>
        <strain evidence="11 12">ASO4-2</strain>
    </source>
</reference>
<evidence type="ECO:0000256" key="8">
    <source>
        <dbReference type="RuleBase" id="RU000397"/>
    </source>
</evidence>
<keyword evidence="3 9" id="KW-0560">Oxidoreductase</keyword>
<feature type="binding site" evidence="6">
    <location>
        <begin position="12"/>
        <end position="13"/>
    </location>
    <ligand>
        <name>NAD(+)</name>
        <dbReference type="ChEBI" id="CHEBI:57540"/>
    </ligand>
</feature>
<protein>
    <recommendedName>
        <fullName evidence="9">Glyceraldehyde-3-phosphate dehydrogenase</fullName>
        <ecNumber evidence="9">1.2.1.-</ecNumber>
    </recommendedName>
</protein>
<evidence type="ECO:0000256" key="4">
    <source>
        <dbReference type="PIRSR" id="PIRSR000149-1"/>
    </source>
</evidence>
<sequence length="330" mass="36122">MTLRIGLNGFGRIGKNFARLVMQDPDVELVAFNARKSPSTYAYTFKYDSVHGNWPGEVGADDDGIIIDGKKIKMTKAGKGEWQWGDLGVDLVVEATGMFVDRESCQMHLDRGAKKVIISAPGKKPDLTVVYNVNHEQYDPSQHSIISVASCTTNCLAPVVQALHKEFTVAKGFMTTVHAYTTSQAILDSTNTKDPRRGRAAAINILPTSTGAARMVGQVLPEMEGKIDGLAIRSPNPNGSIVDLTAVVEKRTSTDEVNEAFRRLQSETLGYTDEYIVSSDIVGDTHGCVIDGRSTAVIQENLVKVLAWYDNEMGFNNQMLRMVKYVGSKL</sequence>
<feature type="binding site" evidence="6">
    <location>
        <position position="311"/>
    </location>
    <ligand>
        <name>NAD(+)</name>
        <dbReference type="ChEBI" id="CHEBI:57540"/>
    </ligand>
</feature>
<dbReference type="Gene3D" id="3.30.360.10">
    <property type="entry name" value="Dihydrodipicolinate Reductase, domain 2"/>
    <property type="match status" value="1"/>
</dbReference>
<comment type="subunit">
    <text evidence="2">Homotetramer.</text>
</comment>
<dbReference type="CDD" id="cd18126">
    <property type="entry name" value="GAPDH_I_C"/>
    <property type="match status" value="1"/>
</dbReference>
<evidence type="ECO:0000259" key="10">
    <source>
        <dbReference type="SMART" id="SM00846"/>
    </source>
</evidence>
<evidence type="ECO:0000313" key="11">
    <source>
        <dbReference type="EMBL" id="SDB33459.1"/>
    </source>
</evidence>
<feature type="active site" description="Nucleophile" evidence="4">
    <location>
        <position position="151"/>
    </location>
</feature>